<evidence type="ECO:0000256" key="10">
    <source>
        <dbReference type="SAM" id="Phobius"/>
    </source>
</evidence>
<dbReference type="PANTHER" id="PTHR24305:SF187">
    <property type="entry name" value="P450, PUTATIVE (EUROFUNG)-RELATED"/>
    <property type="match status" value="1"/>
</dbReference>
<sequence>MDRTSFHRATVFDSVRVRISATMDTSKTYALSFSGVLGILNHVAFRYYEPSPTKAPLSALILFLEPFALWLAFLKNSSSTGPESEVLALATIYVSFGMSLAASIVLYRLSPFHPLANVPGPAYMKVSKAYLVWISFRGDRYRVLKALHDKYGSVIRTGPNQISVCEVDGLIQVLGPTGLPKGKAYSVRQINQSIPQSVVVANSTTLHAKKRRLWNRGMSMQAIRDYEPSIVRRGRQLRDGLVKRSEEGSVDLVKWINYFTFDFMSDMAFGGGSEMLREGKDTGGLWGFLESHAKMTDILAQVPWLSHFAYKCLTFRFAQVGVKWASDRIKRGASTKDLWYHLRYRIVQEIGFEQISLREIVSEGVVAILAGSDTTSSVLACLFWLLLAHSEYYSQVREEVDKVYPPGSDCMDVTKHGELVLLGACLNEAMRLFPPTPTNGPREVPVGSGGKFVAGYFLPEGMEVLVPPYVIHRNPTYFSNPDSFLPERWLDPESKIRSSIDPDRLGNNFKHNTAAYIPFSYGPRNCVGRALARQEMLMIAGMLIRELEFEFAKGFDWEAWPRKLDDHWVTIRGDLNVDVTVRGL</sequence>
<feature type="transmembrane region" description="Helical" evidence="10">
    <location>
        <begin position="86"/>
        <end position="107"/>
    </location>
</feature>
<evidence type="ECO:0000256" key="6">
    <source>
        <dbReference type="ARBA" id="ARBA00023004"/>
    </source>
</evidence>
<comment type="cofactor">
    <cofactor evidence="1 8">
        <name>heme</name>
        <dbReference type="ChEBI" id="CHEBI:30413"/>
    </cofactor>
</comment>
<keyword evidence="4 8" id="KW-0479">Metal-binding</keyword>
<dbReference type="InterPro" id="IPR036396">
    <property type="entry name" value="Cyt_P450_sf"/>
</dbReference>
<keyword evidence="12" id="KW-1185">Reference proteome</keyword>
<evidence type="ECO:0000256" key="2">
    <source>
        <dbReference type="ARBA" id="ARBA00005179"/>
    </source>
</evidence>
<evidence type="ECO:0000313" key="11">
    <source>
        <dbReference type="EMBL" id="THU91373.1"/>
    </source>
</evidence>
<dbReference type="EMBL" id="ML179307">
    <property type="protein sequence ID" value="THU91373.1"/>
    <property type="molecule type" value="Genomic_DNA"/>
</dbReference>
<dbReference type="PRINTS" id="PR00385">
    <property type="entry name" value="P450"/>
</dbReference>
<accession>A0A4S8LQY2</accession>
<evidence type="ECO:0000256" key="9">
    <source>
        <dbReference type="RuleBase" id="RU000461"/>
    </source>
</evidence>
<dbReference type="InterPro" id="IPR050121">
    <property type="entry name" value="Cytochrome_P450_monoxygenase"/>
</dbReference>
<keyword evidence="7 9" id="KW-0503">Monooxygenase</keyword>
<gene>
    <name evidence="11" type="ORF">K435DRAFT_908951</name>
</gene>
<protein>
    <submittedName>
        <fullName evidence="11">Cytochrome P450</fullName>
    </submittedName>
</protein>
<organism evidence="11 12">
    <name type="scientific">Dendrothele bispora (strain CBS 962.96)</name>
    <dbReference type="NCBI Taxonomy" id="1314807"/>
    <lineage>
        <taxon>Eukaryota</taxon>
        <taxon>Fungi</taxon>
        <taxon>Dikarya</taxon>
        <taxon>Basidiomycota</taxon>
        <taxon>Agaricomycotina</taxon>
        <taxon>Agaricomycetes</taxon>
        <taxon>Agaricomycetidae</taxon>
        <taxon>Agaricales</taxon>
        <taxon>Agaricales incertae sedis</taxon>
        <taxon>Dendrothele</taxon>
    </lineage>
</organism>
<name>A0A4S8LQY2_DENBC</name>
<keyword evidence="10" id="KW-1133">Transmembrane helix</keyword>
<dbReference type="Pfam" id="PF00067">
    <property type="entry name" value="p450"/>
    <property type="match status" value="1"/>
</dbReference>
<dbReference type="InterPro" id="IPR002403">
    <property type="entry name" value="Cyt_P450_E_grp-IV"/>
</dbReference>
<keyword evidence="5 9" id="KW-0560">Oxidoreductase</keyword>
<keyword evidence="10" id="KW-0472">Membrane</keyword>
<dbReference type="AlphaFoldDB" id="A0A4S8LQY2"/>
<dbReference type="PROSITE" id="PS00086">
    <property type="entry name" value="CYTOCHROME_P450"/>
    <property type="match status" value="1"/>
</dbReference>
<proteinExistence type="inferred from homology"/>
<comment type="pathway">
    <text evidence="2">Secondary metabolite biosynthesis.</text>
</comment>
<keyword evidence="10" id="KW-0812">Transmembrane</keyword>
<dbReference type="Gene3D" id="1.10.630.10">
    <property type="entry name" value="Cytochrome P450"/>
    <property type="match status" value="1"/>
</dbReference>
<comment type="similarity">
    <text evidence="3 9">Belongs to the cytochrome P450 family.</text>
</comment>
<feature type="transmembrane region" description="Helical" evidence="10">
    <location>
        <begin position="28"/>
        <end position="45"/>
    </location>
</feature>
<feature type="binding site" description="axial binding residue" evidence="8">
    <location>
        <position position="526"/>
    </location>
    <ligand>
        <name>heme</name>
        <dbReference type="ChEBI" id="CHEBI:30413"/>
    </ligand>
    <ligandPart>
        <name>Fe</name>
        <dbReference type="ChEBI" id="CHEBI:18248"/>
    </ligandPart>
</feature>
<keyword evidence="8 9" id="KW-0349">Heme</keyword>
<evidence type="ECO:0000256" key="4">
    <source>
        <dbReference type="ARBA" id="ARBA00022723"/>
    </source>
</evidence>
<dbReference type="PANTHER" id="PTHR24305">
    <property type="entry name" value="CYTOCHROME P450"/>
    <property type="match status" value="1"/>
</dbReference>
<feature type="transmembrane region" description="Helical" evidence="10">
    <location>
        <begin position="57"/>
        <end position="74"/>
    </location>
</feature>
<dbReference type="PRINTS" id="PR00465">
    <property type="entry name" value="EP450IV"/>
</dbReference>
<reference evidence="11 12" key="1">
    <citation type="journal article" date="2019" name="Nat. Ecol. Evol.">
        <title>Megaphylogeny resolves global patterns of mushroom evolution.</title>
        <authorList>
            <person name="Varga T."/>
            <person name="Krizsan K."/>
            <person name="Foldi C."/>
            <person name="Dima B."/>
            <person name="Sanchez-Garcia M."/>
            <person name="Sanchez-Ramirez S."/>
            <person name="Szollosi G.J."/>
            <person name="Szarkandi J.G."/>
            <person name="Papp V."/>
            <person name="Albert L."/>
            <person name="Andreopoulos W."/>
            <person name="Angelini C."/>
            <person name="Antonin V."/>
            <person name="Barry K.W."/>
            <person name="Bougher N.L."/>
            <person name="Buchanan P."/>
            <person name="Buyck B."/>
            <person name="Bense V."/>
            <person name="Catcheside P."/>
            <person name="Chovatia M."/>
            <person name="Cooper J."/>
            <person name="Damon W."/>
            <person name="Desjardin D."/>
            <person name="Finy P."/>
            <person name="Geml J."/>
            <person name="Haridas S."/>
            <person name="Hughes K."/>
            <person name="Justo A."/>
            <person name="Karasinski D."/>
            <person name="Kautmanova I."/>
            <person name="Kiss B."/>
            <person name="Kocsube S."/>
            <person name="Kotiranta H."/>
            <person name="LaButti K.M."/>
            <person name="Lechner B.E."/>
            <person name="Liimatainen K."/>
            <person name="Lipzen A."/>
            <person name="Lukacs Z."/>
            <person name="Mihaltcheva S."/>
            <person name="Morgado L.N."/>
            <person name="Niskanen T."/>
            <person name="Noordeloos M.E."/>
            <person name="Ohm R.A."/>
            <person name="Ortiz-Santana B."/>
            <person name="Ovrebo C."/>
            <person name="Racz N."/>
            <person name="Riley R."/>
            <person name="Savchenko A."/>
            <person name="Shiryaev A."/>
            <person name="Soop K."/>
            <person name="Spirin V."/>
            <person name="Szebenyi C."/>
            <person name="Tomsovsky M."/>
            <person name="Tulloss R.E."/>
            <person name="Uehling J."/>
            <person name="Grigoriev I.V."/>
            <person name="Vagvolgyi C."/>
            <person name="Papp T."/>
            <person name="Martin F.M."/>
            <person name="Miettinen O."/>
            <person name="Hibbett D.S."/>
            <person name="Nagy L.G."/>
        </authorList>
    </citation>
    <scope>NUCLEOTIDE SEQUENCE [LARGE SCALE GENOMIC DNA]</scope>
    <source>
        <strain evidence="11 12">CBS 962.96</strain>
    </source>
</reference>
<dbReference type="GO" id="GO:0016705">
    <property type="term" value="F:oxidoreductase activity, acting on paired donors, with incorporation or reduction of molecular oxygen"/>
    <property type="evidence" value="ECO:0007669"/>
    <property type="project" value="InterPro"/>
</dbReference>
<dbReference type="Proteomes" id="UP000297245">
    <property type="component" value="Unassembled WGS sequence"/>
</dbReference>
<evidence type="ECO:0000256" key="5">
    <source>
        <dbReference type="ARBA" id="ARBA00023002"/>
    </source>
</evidence>
<evidence type="ECO:0000256" key="3">
    <source>
        <dbReference type="ARBA" id="ARBA00010617"/>
    </source>
</evidence>
<evidence type="ECO:0000256" key="8">
    <source>
        <dbReference type="PIRSR" id="PIRSR602403-1"/>
    </source>
</evidence>
<dbReference type="OrthoDB" id="6692864at2759"/>
<keyword evidence="6 8" id="KW-0408">Iron</keyword>
<evidence type="ECO:0000256" key="7">
    <source>
        <dbReference type="ARBA" id="ARBA00023033"/>
    </source>
</evidence>
<dbReference type="GO" id="GO:0004497">
    <property type="term" value="F:monooxygenase activity"/>
    <property type="evidence" value="ECO:0007669"/>
    <property type="project" value="UniProtKB-KW"/>
</dbReference>
<evidence type="ECO:0000256" key="1">
    <source>
        <dbReference type="ARBA" id="ARBA00001971"/>
    </source>
</evidence>
<dbReference type="SUPFAM" id="SSF48264">
    <property type="entry name" value="Cytochrome P450"/>
    <property type="match status" value="1"/>
</dbReference>
<evidence type="ECO:0000313" key="12">
    <source>
        <dbReference type="Proteomes" id="UP000297245"/>
    </source>
</evidence>
<dbReference type="GO" id="GO:0020037">
    <property type="term" value="F:heme binding"/>
    <property type="evidence" value="ECO:0007669"/>
    <property type="project" value="InterPro"/>
</dbReference>
<dbReference type="InterPro" id="IPR017972">
    <property type="entry name" value="Cyt_P450_CS"/>
</dbReference>
<dbReference type="InterPro" id="IPR001128">
    <property type="entry name" value="Cyt_P450"/>
</dbReference>
<dbReference type="GO" id="GO:0005506">
    <property type="term" value="F:iron ion binding"/>
    <property type="evidence" value="ECO:0007669"/>
    <property type="project" value="InterPro"/>
</dbReference>